<dbReference type="InterPro" id="IPR013766">
    <property type="entry name" value="Thioredoxin_domain"/>
</dbReference>
<evidence type="ECO:0000256" key="3">
    <source>
        <dbReference type="ARBA" id="ARBA00023157"/>
    </source>
</evidence>
<dbReference type="PROSITE" id="PS51352">
    <property type="entry name" value="THIOREDOXIN_2"/>
    <property type="match status" value="1"/>
</dbReference>
<evidence type="ECO:0000256" key="2">
    <source>
        <dbReference type="ARBA" id="ARBA00022748"/>
    </source>
</evidence>
<sequence length="417" mass="48115">MTKLTNLCGMDSYKNGWLLLCLLALLCGCQNKQKQQKEYDYLIVADIEGCEECQAKLFFQDSVTYKAIDSVANGNGRFSFQGKITQPGFYHIYYFDKVDKTVSGSVQLYLPTDSIHIKATKYNLRTKFYRTPDPGTYLKNTVVFSVAPQQRELEQYLLLRDSLWHQFFTDKALVTAKFTQTFDSGNKALIEQWADSVKSFDYRVSGYWAAAADLFVRQHPASVVSLYAMLDNCNDRPAVERFRRYYQAMPTPLQQSFYGRILDKQLARNENRNQNNQRFIGSYVGRLAGKTPMGKELDVEHLFKRNNLTLVEFWASWCGPCRMEMPKYRRLYQQYNRQGFGMIGVSLDHDYHKWVQAIAEDSLQMPHLSELKGVNGEDIRRFAITGIPANLLVDSTGRIVAVDIPFPKLQRKVQQAL</sequence>
<gene>
    <name evidence="6" type="ORF">GCM10011378_10960</name>
</gene>
<dbReference type="Gene3D" id="3.40.30.10">
    <property type="entry name" value="Glutaredoxin"/>
    <property type="match status" value="1"/>
</dbReference>
<dbReference type="InterPro" id="IPR050553">
    <property type="entry name" value="Thioredoxin_ResA/DsbE_sf"/>
</dbReference>
<evidence type="ECO:0000259" key="5">
    <source>
        <dbReference type="PROSITE" id="PS51352"/>
    </source>
</evidence>
<dbReference type="InterPro" id="IPR017937">
    <property type="entry name" value="Thioredoxin_CS"/>
</dbReference>
<name>A0ABQ1WM39_9BACT</name>
<dbReference type="Proteomes" id="UP000601361">
    <property type="component" value="Unassembled WGS sequence"/>
</dbReference>
<evidence type="ECO:0000313" key="6">
    <source>
        <dbReference type="EMBL" id="GGG36386.1"/>
    </source>
</evidence>
<dbReference type="InterPro" id="IPR000866">
    <property type="entry name" value="AhpC/TSA"/>
</dbReference>
<dbReference type="SUPFAM" id="SSF52833">
    <property type="entry name" value="Thioredoxin-like"/>
    <property type="match status" value="1"/>
</dbReference>
<dbReference type="Pfam" id="PF00578">
    <property type="entry name" value="AhpC-TSA"/>
    <property type="match status" value="1"/>
</dbReference>
<dbReference type="Pfam" id="PF14289">
    <property type="entry name" value="DUF4369"/>
    <property type="match status" value="1"/>
</dbReference>
<evidence type="ECO:0000313" key="7">
    <source>
        <dbReference type="Proteomes" id="UP000601361"/>
    </source>
</evidence>
<keyword evidence="3" id="KW-1015">Disulfide bond</keyword>
<evidence type="ECO:0000256" key="1">
    <source>
        <dbReference type="ARBA" id="ARBA00004196"/>
    </source>
</evidence>
<proteinExistence type="predicted"/>
<keyword evidence="7" id="KW-1185">Reference proteome</keyword>
<organism evidence="6 7">
    <name type="scientific">Hymenobacter glacieicola</name>
    <dbReference type="NCBI Taxonomy" id="1562124"/>
    <lineage>
        <taxon>Bacteria</taxon>
        <taxon>Pseudomonadati</taxon>
        <taxon>Bacteroidota</taxon>
        <taxon>Cytophagia</taxon>
        <taxon>Cytophagales</taxon>
        <taxon>Hymenobacteraceae</taxon>
        <taxon>Hymenobacter</taxon>
    </lineage>
</organism>
<dbReference type="InterPro" id="IPR036249">
    <property type="entry name" value="Thioredoxin-like_sf"/>
</dbReference>
<dbReference type="PANTHER" id="PTHR42852">
    <property type="entry name" value="THIOL:DISULFIDE INTERCHANGE PROTEIN DSBE"/>
    <property type="match status" value="1"/>
</dbReference>
<comment type="caution">
    <text evidence="6">The sequence shown here is derived from an EMBL/GenBank/DDBJ whole genome shotgun (WGS) entry which is preliminary data.</text>
</comment>
<accession>A0ABQ1WM39</accession>
<reference evidence="7" key="1">
    <citation type="journal article" date="2019" name="Int. J. Syst. Evol. Microbiol.">
        <title>The Global Catalogue of Microorganisms (GCM) 10K type strain sequencing project: providing services to taxonomists for standard genome sequencing and annotation.</title>
        <authorList>
            <consortium name="The Broad Institute Genomics Platform"/>
            <consortium name="The Broad Institute Genome Sequencing Center for Infectious Disease"/>
            <person name="Wu L."/>
            <person name="Ma J."/>
        </authorList>
    </citation>
    <scope>NUCLEOTIDE SEQUENCE [LARGE SCALE GENOMIC DNA]</scope>
    <source>
        <strain evidence="7">CGMCC 1.12990</strain>
    </source>
</reference>
<protein>
    <recommendedName>
        <fullName evidence="5">Thioredoxin domain-containing protein</fullName>
    </recommendedName>
</protein>
<keyword evidence="4" id="KW-0676">Redox-active center</keyword>
<dbReference type="PROSITE" id="PS00194">
    <property type="entry name" value="THIOREDOXIN_1"/>
    <property type="match status" value="1"/>
</dbReference>
<dbReference type="EMBL" id="BMGS01000002">
    <property type="protein sequence ID" value="GGG36386.1"/>
    <property type="molecule type" value="Genomic_DNA"/>
</dbReference>
<feature type="domain" description="Thioredoxin" evidence="5">
    <location>
        <begin position="278"/>
        <end position="417"/>
    </location>
</feature>
<dbReference type="PROSITE" id="PS51257">
    <property type="entry name" value="PROKAR_LIPOPROTEIN"/>
    <property type="match status" value="1"/>
</dbReference>
<dbReference type="InterPro" id="IPR025380">
    <property type="entry name" value="DUF4369"/>
</dbReference>
<evidence type="ECO:0000256" key="4">
    <source>
        <dbReference type="ARBA" id="ARBA00023284"/>
    </source>
</evidence>
<dbReference type="CDD" id="cd02966">
    <property type="entry name" value="TlpA_like_family"/>
    <property type="match status" value="1"/>
</dbReference>
<keyword evidence="2" id="KW-0201">Cytochrome c-type biogenesis</keyword>
<dbReference type="PANTHER" id="PTHR42852:SF6">
    <property type="entry name" value="THIOL:DISULFIDE INTERCHANGE PROTEIN DSBE"/>
    <property type="match status" value="1"/>
</dbReference>
<comment type="subcellular location">
    <subcellularLocation>
        <location evidence="1">Cell envelope</location>
    </subcellularLocation>
</comment>